<comment type="caution">
    <text evidence="2">The sequence shown here is derived from an EMBL/GenBank/DDBJ whole genome shotgun (WGS) entry which is preliminary data.</text>
</comment>
<dbReference type="EMBL" id="LFXJ01000013">
    <property type="protein sequence ID" value="KMY28423.1"/>
    <property type="molecule type" value="Genomic_DNA"/>
</dbReference>
<sequence length="192" mass="21499">MESTESYDFSTPETISEGESIESMESYDFSTPVVSEEEAESGYMNDGTELPDEFIVNRNENTNSLLRSPATTGTEKWTKESTTRKISDGFIAWHPGWSEYQYNISDYYFSNDSISFSVSIGYGYFSISVDKAGSSGQSIKADPKKWTRPGVYGNVDVTKYNVKKYNVAGIYIGSTTKYISKASSTYVKSRNK</sequence>
<reference evidence="3" key="1">
    <citation type="submission" date="2015-07" db="EMBL/GenBank/DDBJ databases">
        <authorList>
            <consortium name="Consortium for Microbial Forensics and Genomics (microFORGE)"/>
            <person name="Knight B.M."/>
            <person name="Roberts D.P."/>
            <person name="Lin D."/>
            <person name="Hari K."/>
            <person name="Fletcher J."/>
            <person name="Melcher U."/>
            <person name="Blagden T."/>
            <person name="Winegar R.A."/>
        </authorList>
    </citation>
    <scope>NUCLEOTIDE SEQUENCE [LARGE SCALE GENOMIC DNA]</scope>
    <source>
        <strain evidence="3">DSM 23493</strain>
    </source>
</reference>
<evidence type="ECO:0000313" key="2">
    <source>
        <dbReference type="EMBL" id="KMY28423.1"/>
    </source>
</evidence>
<organism evidence="2 3">
    <name type="scientific">Lysinibacillus xylanilyticus</name>
    <dbReference type="NCBI Taxonomy" id="582475"/>
    <lineage>
        <taxon>Bacteria</taxon>
        <taxon>Bacillati</taxon>
        <taxon>Bacillota</taxon>
        <taxon>Bacilli</taxon>
        <taxon>Bacillales</taxon>
        <taxon>Bacillaceae</taxon>
        <taxon>Lysinibacillus</taxon>
    </lineage>
</organism>
<dbReference type="PATRIC" id="fig|582475.4.peg.4739"/>
<feature type="compositionally biased region" description="Low complexity" evidence="1">
    <location>
        <begin position="10"/>
        <end position="26"/>
    </location>
</feature>
<proteinExistence type="predicted"/>
<dbReference type="AlphaFoldDB" id="A0A0K9F2W3"/>
<accession>A0A0K9F2W3</accession>
<dbReference type="Proteomes" id="UP000037326">
    <property type="component" value="Unassembled WGS sequence"/>
</dbReference>
<gene>
    <name evidence="2" type="ORF">ACZ11_23885</name>
</gene>
<evidence type="ECO:0000256" key="1">
    <source>
        <dbReference type="SAM" id="MobiDB-lite"/>
    </source>
</evidence>
<protein>
    <submittedName>
        <fullName evidence="2">Uncharacterized protein</fullName>
    </submittedName>
</protein>
<evidence type="ECO:0000313" key="3">
    <source>
        <dbReference type="Proteomes" id="UP000037326"/>
    </source>
</evidence>
<feature type="region of interest" description="Disordered" evidence="1">
    <location>
        <begin position="1"/>
        <end position="49"/>
    </location>
</feature>
<name>A0A0K9F2W3_9BACI</name>